<evidence type="ECO:0000256" key="1">
    <source>
        <dbReference type="SAM" id="Coils"/>
    </source>
</evidence>
<keyword evidence="3" id="KW-1185">Reference proteome</keyword>
<evidence type="ECO:0000313" key="2">
    <source>
        <dbReference type="EMBL" id="OUN43758.1"/>
    </source>
</evidence>
<feature type="coiled-coil region" evidence="1">
    <location>
        <begin position="62"/>
        <end position="135"/>
    </location>
</feature>
<evidence type="ECO:0000313" key="3">
    <source>
        <dbReference type="Proteomes" id="UP000196560"/>
    </source>
</evidence>
<dbReference type="RefSeq" id="WP_087186054.1">
    <property type="nucleotide sequence ID" value="NZ_NFHO01000003.1"/>
</dbReference>
<comment type="caution">
    <text evidence="2">The sequence shown here is derived from an EMBL/GenBank/DDBJ whole genome shotgun (WGS) entry which is preliminary data.</text>
</comment>
<keyword evidence="1" id="KW-0175">Coiled coil</keyword>
<reference evidence="3" key="1">
    <citation type="submission" date="2017-04" db="EMBL/GenBank/DDBJ databases">
        <title>Function of individual gut microbiota members based on whole genome sequencing of pure cultures obtained from chicken caecum.</title>
        <authorList>
            <person name="Medvecky M."/>
            <person name="Cejkova D."/>
            <person name="Polansky O."/>
            <person name="Karasova D."/>
            <person name="Kubasova T."/>
            <person name="Cizek A."/>
            <person name="Rychlik I."/>
        </authorList>
    </citation>
    <scope>NUCLEOTIDE SEQUENCE [LARGE SCALE GENOMIC DNA]</scope>
    <source>
        <strain evidence="3">An70</strain>
    </source>
</reference>
<gene>
    <name evidence="2" type="ORF">B5G21_03470</name>
</gene>
<protein>
    <submittedName>
        <fullName evidence="2">Uncharacterized protein</fullName>
    </submittedName>
</protein>
<proteinExistence type="predicted"/>
<accession>A0A1Y3U990</accession>
<dbReference type="EMBL" id="NFHO01000003">
    <property type="protein sequence ID" value="OUN43758.1"/>
    <property type="molecule type" value="Genomic_DNA"/>
</dbReference>
<dbReference type="AlphaFoldDB" id="A0A1Y3U990"/>
<dbReference type="Proteomes" id="UP000196560">
    <property type="component" value="Unassembled WGS sequence"/>
</dbReference>
<name>A0A1Y3U990_9ACTN</name>
<sequence>MSKSEEIREIVEWIDGFSAAVWLLPTNEVSDEYPAMYEEKVAPARAAWEGGRGMTYEEQLSAAKHRAERDQARQEAKGLREELETAEAEYRRHRANLDARYEKKADESRRRGQAMHGMSRLIRERNEEIKALKERIADMEPRLMPEGMEWLVEAWPRFEDGEPVHIGDEFMGKDGKTYTVQQVQFIGKCFSLYDFCDRKAQFNAFYGERVKRPAVLAADGKPLREGETVWIIEDGGPYKVTGIDPIVKEIRIKDESMELGVWVAACGLTHTKPEPSDSWERIEEDARKEACEYFAHMPCGCETSEMLDETVEKCNAAKARDLVRRCKALAGVSE</sequence>
<organism evidence="2 3">
    <name type="scientific">Enorma massiliensis</name>
    <dbReference type="NCBI Taxonomy" id="1472761"/>
    <lineage>
        <taxon>Bacteria</taxon>
        <taxon>Bacillati</taxon>
        <taxon>Actinomycetota</taxon>
        <taxon>Coriobacteriia</taxon>
        <taxon>Coriobacteriales</taxon>
        <taxon>Coriobacteriaceae</taxon>
        <taxon>Enorma</taxon>
    </lineage>
</organism>